<dbReference type="Proteomes" id="UP001148455">
    <property type="component" value="Unassembled WGS sequence"/>
</dbReference>
<name>A0A9X3HG04_MEDGN</name>
<evidence type="ECO:0000313" key="2">
    <source>
        <dbReference type="Proteomes" id="UP001148455"/>
    </source>
</evidence>
<gene>
    <name evidence="1" type="ORF">O8D18_09890</name>
</gene>
<accession>A0A9X3HG04</accession>
<evidence type="ECO:0000313" key="1">
    <source>
        <dbReference type="EMBL" id="MCZ7694346.1"/>
    </source>
</evidence>
<dbReference type="RefSeq" id="WP_269762830.1">
    <property type="nucleotide sequence ID" value="NZ_JAPZEC010000009.1"/>
</dbReference>
<organism evidence="1 2">
    <name type="scientific">Mediterraneibacter gnavus</name>
    <name type="common">Ruminococcus gnavus</name>
    <dbReference type="NCBI Taxonomy" id="33038"/>
    <lineage>
        <taxon>Bacteria</taxon>
        <taxon>Bacillati</taxon>
        <taxon>Bacillota</taxon>
        <taxon>Clostridia</taxon>
        <taxon>Lachnospirales</taxon>
        <taxon>Lachnospiraceae</taxon>
        <taxon>Mediterraneibacter</taxon>
    </lineage>
</organism>
<dbReference type="AlphaFoldDB" id="A0A9X3HG04"/>
<comment type="caution">
    <text evidence="1">The sequence shown here is derived from an EMBL/GenBank/DDBJ whole genome shotgun (WGS) entry which is preliminary data.</text>
</comment>
<sequence>MEMQKEEAKMLQWHPAFFAEIQIELQEDAEHLIFENEHQLGTKPKEIDVLIIKKDKGRVIRKNIGRIFRQHNIVEYKSPLDYLSIDDFYKVYGYTCFYKSDTSQMDSIPIEELTITLVTGKYPRKLIHHLKTKLRYQVKKAESGIYYVTGDKIPIQIIVTKELTEAENLWLKSLTNELEQNETAEKLLEEYSKNQANALYRSVMELIVRANKQKFEEVKGMCDALRELMKDEIDAEVKRQVQERIDAEVNKKVQEKIDAEVDAQVKEKINAEVESAVEITKKESTKATEKRINALIIALSKADRMEDIIKAAKDHDYQQNLFKEFGL</sequence>
<reference evidence="1" key="1">
    <citation type="submission" date="2022-12" db="EMBL/GenBank/DDBJ databases">
        <title>Genome of R. gnavus strain RSHDN_123.</title>
        <authorList>
            <person name="Abdugheni R."/>
        </authorList>
    </citation>
    <scope>NUCLEOTIDE SEQUENCE</scope>
    <source>
        <strain evidence="1">RSHDN_123</strain>
    </source>
</reference>
<protein>
    <submittedName>
        <fullName evidence="1">3-isopropylmalate dehydrogenase</fullName>
    </submittedName>
</protein>
<dbReference type="EMBL" id="JAPZED010000009">
    <property type="protein sequence ID" value="MCZ7694346.1"/>
    <property type="molecule type" value="Genomic_DNA"/>
</dbReference>
<proteinExistence type="predicted"/>